<name>A0A0F9ABH7_9ZZZZ</name>
<organism evidence="1">
    <name type="scientific">marine sediment metagenome</name>
    <dbReference type="NCBI Taxonomy" id="412755"/>
    <lineage>
        <taxon>unclassified sequences</taxon>
        <taxon>metagenomes</taxon>
        <taxon>ecological metagenomes</taxon>
    </lineage>
</organism>
<comment type="caution">
    <text evidence="1">The sequence shown here is derived from an EMBL/GenBank/DDBJ whole genome shotgun (WGS) entry which is preliminary data.</text>
</comment>
<dbReference type="AlphaFoldDB" id="A0A0F9ABH7"/>
<proteinExistence type="predicted"/>
<protein>
    <submittedName>
        <fullName evidence="1">Uncharacterized protein</fullName>
    </submittedName>
</protein>
<dbReference type="EMBL" id="LAZR01055674">
    <property type="protein sequence ID" value="KKK75844.1"/>
    <property type="molecule type" value="Genomic_DNA"/>
</dbReference>
<gene>
    <name evidence="1" type="ORF">LCGC14_2869650</name>
</gene>
<reference evidence="1" key="1">
    <citation type="journal article" date="2015" name="Nature">
        <title>Complex archaea that bridge the gap between prokaryotes and eukaryotes.</title>
        <authorList>
            <person name="Spang A."/>
            <person name="Saw J.H."/>
            <person name="Jorgensen S.L."/>
            <person name="Zaremba-Niedzwiedzka K."/>
            <person name="Martijn J."/>
            <person name="Lind A.E."/>
            <person name="van Eijk R."/>
            <person name="Schleper C."/>
            <person name="Guy L."/>
            <person name="Ettema T.J."/>
        </authorList>
    </citation>
    <scope>NUCLEOTIDE SEQUENCE</scope>
</reference>
<sequence length="69" mass="7792">MEVVIAPIALRAMAEALQKHTKTNKNCTVDLYITSYKEGKKKLNTFGIKTDSAKKKKKRGKNDIISIIR</sequence>
<evidence type="ECO:0000313" key="1">
    <source>
        <dbReference type="EMBL" id="KKK75844.1"/>
    </source>
</evidence>
<accession>A0A0F9ABH7</accession>